<dbReference type="KEGG" id="asoc:CB4_02387"/>
<evidence type="ECO:0000313" key="2">
    <source>
        <dbReference type="Proteomes" id="UP000217696"/>
    </source>
</evidence>
<reference evidence="1 2" key="1">
    <citation type="submission" date="2015-12" db="EMBL/GenBank/DDBJ databases">
        <title>Genome sequence of Aneurinibacillus soli.</title>
        <authorList>
            <person name="Lee J.S."/>
            <person name="Lee K.C."/>
            <person name="Kim K.K."/>
            <person name="Lee B.W."/>
        </authorList>
    </citation>
    <scope>NUCLEOTIDE SEQUENCE [LARGE SCALE GENOMIC DNA]</scope>
    <source>
        <strain evidence="1 2">CB4</strain>
    </source>
</reference>
<accession>A0A0U5AWU3</accession>
<gene>
    <name evidence="1" type="ORF">CB4_02387</name>
</gene>
<dbReference type="InterPro" id="IPR035897">
    <property type="entry name" value="Toll_tir_struct_dom_sf"/>
</dbReference>
<dbReference type="Proteomes" id="UP000217696">
    <property type="component" value="Chromosome"/>
</dbReference>
<proteinExistence type="predicted"/>
<dbReference type="RefSeq" id="WP_157737949.1">
    <property type="nucleotide sequence ID" value="NZ_AP017312.1"/>
</dbReference>
<protein>
    <submittedName>
        <fullName evidence="1">Uncharacterized protein</fullName>
    </submittedName>
</protein>
<organism evidence="1 2">
    <name type="scientific">Aneurinibacillus soli</name>
    <dbReference type="NCBI Taxonomy" id="1500254"/>
    <lineage>
        <taxon>Bacteria</taxon>
        <taxon>Bacillati</taxon>
        <taxon>Bacillota</taxon>
        <taxon>Bacilli</taxon>
        <taxon>Bacillales</taxon>
        <taxon>Paenibacillaceae</taxon>
        <taxon>Aneurinibacillus group</taxon>
        <taxon>Aneurinibacillus</taxon>
    </lineage>
</organism>
<dbReference type="SUPFAM" id="SSF52200">
    <property type="entry name" value="Toll/Interleukin receptor TIR domain"/>
    <property type="match status" value="1"/>
</dbReference>
<name>A0A0U5AWU3_9BACL</name>
<dbReference type="AlphaFoldDB" id="A0A0U5AWU3"/>
<sequence>MKVFLSWSGELSRRVALVFREWLPSVIQAVEPYVSSEDIDKGARWSSDIAQELEVSSYGIICITKENIEAPWINFEAGALAKTFDKAYVSPFLFGIKRFEVSGPLLQFQSTLYEKDDVKKLIDGINKACDLQGLDSLRLDKVFEMWWPALKEELDNLLVNSDDYLISDEKENSGEINSMLEEVLELTRNQQKLLRSPHDILPPEYLAKVIGELSPSTVHPGAIADLRRGLTIGEALIKKYEETREMDINEFQHMLRMLRRPLVHLTKRTKHIEQRIQLELDM</sequence>
<evidence type="ECO:0000313" key="1">
    <source>
        <dbReference type="EMBL" id="BAU28213.1"/>
    </source>
</evidence>
<keyword evidence="2" id="KW-1185">Reference proteome</keyword>
<dbReference type="EMBL" id="AP017312">
    <property type="protein sequence ID" value="BAU28213.1"/>
    <property type="molecule type" value="Genomic_DNA"/>
</dbReference>
<dbReference type="Gene3D" id="3.40.50.10140">
    <property type="entry name" value="Toll/interleukin-1 receptor homology (TIR) domain"/>
    <property type="match status" value="1"/>
</dbReference>